<accession>A0A7S2L8M5</accession>
<dbReference type="InterPro" id="IPR005823">
    <property type="entry name" value="Ribosomal_uL13_bac-type"/>
</dbReference>
<keyword evidence="2" id="KW-0689">Ribosomal protein</keyword>
<dbReference type="GO" id="GO:0003735">
    <property type="term" value="F:structural constituent of ribosome"/>
    <property type="evidence" value="ECO:0007669"/>
    <property type="project" value="InterPro"/>
</dbReference>
<reference evidence="4" key="1">
    <citation type="submission" date="2021-01" db="EMBL/GenBank/DDBJ databases">
        <authorList>
            <person name="Corre E."/>
            <person name="Pelletier E."/>
            <person name="Niang G."/>
            <person name="Scheremetjew M."/>
            <person name="Finn R."/>
            <person name="Kale V."/>
            <person name="Holt S."/>
            <person name="Cochrane G."/>
            <person name="Meng A."/>
            <person name="Brown T."/>
            <person name="Cohen L."/>
        </authorList>
    </citation>
    <scope>NUCLEOTIDE SEQUENCE</scope>
    <source>
        <strain evidence="4">B650</strain>
    </source>
</reference>
<evidence type="ECO:0000256" key="2">
    <source>
        <dbReference type="ARBA" id="ARBA00022980"/>
    </source>
</evidence>
<proteinExistence type="inferred from homology"/>
<dbReference type="GO" id="GO:0006412">
    <property type="term" value="P:translation"/>
    <property type="evidence" value="ECO:0007669"/>
    <property type="project" value="InterPro"/>
</dbReference>
<sequence>MSFPGKAIQRTWHLIDASSQTVGRLATTVAPLLKGKHKPTYRPNGDCGDVVVIVNAEKVNFSGKKWKDKLYRWHTGYPGGLKQRTANEMLEKAPDRILRKAILGMLSRTNLRHKYIEPRLKIYEGAEHPHTAQLPEGVEPLKKHPRSRTGNYHFGLGGILGQDGTGFSYASPGVSQDGVRYK</sequence>
<dbReference type="HAMAP" id="MF_01366">
    <property type="entry name" value="Ribosomal_uL13"/>
    <property type="match status" value="1"/>
</dbReference>
<dbReference type="NCBIfam" id="TIGR01066">
    <property type="entry name" value="rplM_bact"/>
    <property type="match status" value="1"/>
</dbReference>
<dbReference type="InterPro" id="IPR005822">
    <property type="entry name" value="Ribosomal_uL13"/>
</dbReference>
<evidence type="ECO:0008006" key="5">
    <source>
        <dbReference type="Google" id="ProtNLM"/>
    </source>
</evidence>
<dbReference type="AlphaFoldDB" id="A0A7S2L8M5"/>
<dbReference type="PANTHER" id="PTHR11545">
    <property type="entry name" value="RIBOSOMAL PROTEIN L13"/>
    <property type="match status" value="1"/>
</dbReference>
<evidence type="ECO:0000256" key="1">
    <source>
        <dbReference type="ARBA" id="ARBA00006227"/>
    </source>
</evidence>
<organism evidence="4">
    <name type="scientific">Leptocylindrus danicus</name>
    <dbReference type="NCBI Taxonomy" id="163516"/>
    <lineage>
        <taxon>Eukaryota</taxon>
        <taxon>Sar</taxon>
        <taxon>Stramenopiles</taxon>
        <taxon>Ochrophyta</taxon>
        <taxon>Bacillariophyta</taxon>
        <taxon>Coscinodiscophyceae</taxon>
        <taxon>Chaetocerotophycidae</taxon>
        <taxon>Leptocylindrales</taxon>
        <taxon>Leptocylindraceae</taxon>
        <taxon>Leptocylindrus</taxon>
    </lineage>
</organism>
<dbReference type="EMBL" id="HBGY01025202">
    <property type="protein sequence ID" value="CAD9597572.1"/>
    <property type="molecule type" value="Transcribed_RNA"/>
</dbReference>
<keyword evidence="3" id="KW-0687">Ribonucleoprotein</keyword>
<name>A0A7S2L8M5_9STRA</name>
<dbReference type="SUPFAM" id="SSF52161">
    <property type="entry name" value="Ribosomal protein L13"/>
    <property type="match status" value="1"/>
</dbReference>
<dbReference type="GO" id="GO:0017148">
    <property type="term" value="P:negative regulation of translation"/>
    <property type="evidence" value="ECO:0007669"/>
    <property type="project" value="TreeGrafter"/>
</dbReference>
<gene>
    <name evidence="4" type="ORF">LDAN0321_LOCUS15545</name>
</gene>
<evidence type="ECO:0000256" key="3">
    <source>
        <dbReference type="ARBA" id="ARBA00023274"/>
    </source>
</evidence>
<dbReference type="PANTHER" id="PTHR11545:SF41">
    <property type="entry name" value="50S RIBOSOMAL PROTEIN L13, CHLOROPLASTIC"/>
    <property type="match status" value="1"/>
</dbReference>
<dbReference type="Pfam" id="PF00572">
    <property type="entry name" value="Ribosomal_L13"/>
    <property type="match status" value="1"/>
</dbReference>
<dbReference type="Gene3D" id="3.90.1180.10">
    <property type="entry name" value="Ribosomal protein L13"/>
    <property type="match status" value="1"/>
</dbReference>
<comment type="similarity">
    <text evidence="1">Belongs to the universal ribosomal protein uL13 family.</text>
</comment>
<evidence type="ECO:0000313" key="4">
    <source>
        <dbReference type="EMBL" id="CAD9597572.1"/>
    </source>
</evidence>
<dbReference type="GO" id="GO:0003729">
    <property type="term" value="F:mRNA binding"/>
    <property type="evidence" value="ECO:0007669"/>
    <property type="project" value="TreeGrafter"/>
</dbReference>
<protein>
    <recommendedName>
        <fullName evidence="5">50S ribosomal protein L13, chloroplastic</fullName>
    </recommendedName>
</protein>
<dbReference type="InterPro" id="IPR036899">
    <property type="entry name" value="Ribosomal_uL13_sf"/>
</dbReference>
<dbReference type="GO" id="GO:0005762">
    <property type="term" value="C:mitochondrial large ribosomal subunit"/>
    <property type="evidence" value="ECO:0007669"/>
    <property type="project" value="TreeGrafter"/>
</dbReference>
<dbReference type="CDD" id="cd00392">
    <property type="entry name" value="Ribosomal_L13"/>
    <property type="match status" value="1"/>
</dbReference>